<reference evidence="6" key="1">
    <citation type="submission" date="2014-05" db="EMBL/GenBank/DDBJ databases">
        <authorList>
            <person name="Chronopoulou M."/>
        </authorList>
    </citation>
    <scope>NUCLEOTIDE SEQUENCE</scope>
    <source>
        <tissue evidence="6">Whole organism</tissue>
    </source>
</reference>
<feature type="compositionally biased region" description="Low complexity" evidence="4">
    <location>
        <begin position="444"/>
        <end position="465"/>
    </location>
</feature>
<dbReference type="OrthoDB" id="187712at2759"/>
<dbReference type="InterPro" id="IPR040067">
    <property type="entry name" value="WDR47"/>
</dbReference>
<dbReference type="EMBL" id="HACA01020563">
    <property type="protein sequence ID" value="CDW37924.1"/>
    <property type="molecule type" value="Transcribed_RNA"/>
</dbReference>
<feature type="repeat" description="WD" evidence="3">
    <location>
        <begin position="702"/>
        <end position="736"/>
    </location>
</feature>
<feature type="repeat" description="WD" evidence="3">
    <location>
        <begin position="660"/>
        <end position="701"/>
    </location>
</feature>
<proteinExistence type="predicted"/>
<dbReference type="PROSITE" id="PS50897">
    <property type="entry name" value="CTLH"/>
    <property type="match status" value="1"/>
</dbReference>
<dbReference type="InterPro" id="IPR057749">
    <property type="entry name" value="WDR47_COR"/>
</dbReference>
<feature type="compositionally biased region" description="Polar residues" evidence="4">
    <location>
        <begin position="434"/>
        <end position="443"/>
    </location>
</feature>
<dbReference type="AlphaFoldDB" id="A0A0K2UI42"/>
<dbReference type="PROSITE" id="PS50082">
    <property type="entry name" value="WD_REPEATS_2"/>
    <property type="match status" value="5"/>
</dbReference>
<evidence type="ECO:0000256" key="1">
    <source>
        <dbReference type="ARBA" id="ARBA00022574"/>
    </source>
</evidence>
<keyword evidence="1 3" id="KW-0853">WD repeat</keyword>
<feature type="region of interest" description="Disordered" evidence="4">
    <location>
        <begin position="178"/>
        <end position="197"/>
    </location>
</feature>
<dbReference type="Pfam" id="PF21889">
    <property type="entry name" value="TPR1-like_2nd"/>
    <property type="match status" value="1"/>
</dbReference>
<dbReference type="InterPro" id="IPR001680">
    <property type="entry name" value="WD40_rpt"/>
</dbReference>
<accession>A0A0K2UI42</accession>
<dbReference type="InterPro" id="IPR006595">
    <property type="entry name" value="CTLH_C"/>
</dbReference>
<organism evidence="6">
    <name type="scientific">Lepeophtheirus salmonis</name>
    <name type="common">Salmon louse</name>
    <name type="synonym">Caligus salmonis</name>
    <dbReference type="NCBI Taxonomy" id="72036"/>
    <lineage>
        <taxon>Eukaryota</taxon>
        <taxon>Metazoa</taxon>
        <taxon>Ecdysozoa</taxon>
        <taxon>Arthropoda</taxon>
        <taxon>Crustacea</taxon>
        <taxon>Multicrustacea</taxon>
        <taxon>Hexanauplia</taxon>
        <taxon>Copepoda</taxon>
        <taxon>Siphonostomatoida</taxon>
        <taxon>Caligidae</taxon>
        <taxon>Lepeophtheirus</taxon>
    </lineage>
</organism>
<protein>
    <recommendedName>
        <fullName evidence="5">CTLH domain-containing protein</fullName>
    </recommendedName>
</protein>
<dbReference type="Pfam" id="PF00400">
    <property type="entry name" value="WD40"/>
    <property type="match status" value="4"/>
</dbReference>
<dbReference type="InterPro" id="IPR054080">
    <property type="entry name" value="TPR1-like_2nd"/>
</dbReference>
<dbReference type="SUPFAM" id="SSF50978">
    <property type="entry name" value="WD40 repeat-like"/>
    <property type="match status" value="1"/>
</dbReference>
<feature type="domain" description="CTLH" evidence="5">
    <location>
        <begin position="49"/>
        <end position="106"/>
    </location>
</feature>
<feature type="repeat" description="WD" evidence="3">
    <location>
        <begin position="748"/>
        <end position="784"/>
    </location>
</feature>
<dbReference type="PROSITE" id="PS50294">
    <property type="entry name" value="WD_REPEATS_REGION"/>
    <property type="match status" value="3"/>
</dbReference>
<evidence type="ECO:0000313" key="6">
    <source>
        <dbReference type="EMBL" id="CDW37924.1"/>
    </source>
</evidence>
<evidence type="ECO:0000259" key="5">
    <source>
        <dbReference type="PROSITE" id="PS50897"/>
    </source>
</evidence>
<evidence type="ECO:0000256" key="2">
    <source>
        <dbReference type="ARBA" id="ARBA00022737"/>
    </source>
</evidence>
<evidence type="ECO:0000256" key="3">
    <source>
        <dbReference type="PROSITE-ProRule" id="PRU00221"/>
    </source>
</evidence>
<sequence>MASSSSATTHLVLKEEDVIKLACEFLGNREMFISQVTVERESGVINGNYSDDMLFLRQLILDGQWDDVMEFIQPLASLSSFNYKLFQFMILKAKYIELLCIKSESLILPNPETAVDAVVEVLNEIEKVAPTKEVYSNLCLLLTVNKLSEHPDFKTWNPNKGRNACFKEIKPLCEELLGGSSENKKDPSRSFTEGPHSATNDRLLQLLIKGILYESCVDYCQQKATGPKKPGGQIQFTELLSHSDFSDSDLSLLSWLQSIPSETFSCPFEQRSLNVDVERIKAPVLETNWTEHMLVTPIKPNIFPHSAMPHRSKGAEIMTKSLNIGALSAKGGNRCIGENGVHRNNPSGNSMVDMSKSFASFHLTGKKLMDTSVDQLFLKEELSATKASQIPQSQLSKETDTSKMEYVSKTRLHHSSKPDENTPTIPESHALENNKPQQPSSIENTNQNNNNVKAAPSSSSSSSTSRFLNVTTIEDVQALRCAEFHPSGKIYAVGSNSKTLRICQYPNIDELTESHETNQPVVLFKRTKHHKGSIYCLSWNNSGNLVATGSNDKTVKLMKFNTDTCSLEGNEVELTMHDGTIRDCTFLDDSKSSYLVSAGAGDCKIYLTDCTIASPFHALVGHRDYILSLYTWGGALFVSGSADKTVRFWDLRSRGCVNMVQYGGSSVASCSVDPSGRLLVTGHEDSSIILYDIRGCRTVQSFKPHNSDVRSVRFSPSAFYLLSTGYDNKVILTDLQGDLTSPLPSVVVATHSDKVISGRWHPTDFSFLSSSADKTATLWALPPL</sequence>
<dbReference type="PANTHER" id="PTHR19863:SF5">
    <property type="entry name" value="WD REPEAT-CONTAINING PROTEIN 47"/>
    <property type="match status" value="1"/>
</dbReference>
<feature type="region of interest" description="Disordered" evidence="4">
    <location>
        <begin position="410"/>
        <end position="466"/>
    </location>
</feature>
<dbReference type="Gene3D" id="2.130.10.10">
    <property type="entry name" value="YVTN repeat-like/Quinoprotein amine dehydrogenase"/>
    <property type="match status" value="2"/>
</dbReference>
<dbReference type="SMART" id="SM00320">
    <property type="entry name" value="WD40"/>
    <property type="match status" value="7"/>
</dbReference>
<name>A0A0K2UI42_LEPSM</name>
<dbReference type="InterPro" id="IPR036322">
    <property type="entry name" value="WD40_repeat_dom_sf"/>
</dbReference>
<evidence type="ECO:0000256" key="4">
    <source>
        <dbReference type="SAM" id="MobiDB-lite"/>
    </source>
</evidence>
<keyword evidence="2" id="KW-0677">Repeat</keyword>
<dbReference type="PANTHER" id="PTHR19863">
    <property type="entry name" value="NEMITIN (NEURONAL ENRICHED MAP INTERACTING PROTEIN) HOMOLOG"/>
    <property type="match status" value="1"/>
</dbReference>
<feature type="repeat" description="WD" evidence="3">
    <location>
        <begin position="527"/>
        <end position="568"/>
    </location>
</feature>
<dbReference type="SMART" id="SM00668">
    <property type="entry name" value="CTLH"/>
    <property type="match status" value="1"/>
</dbReference>
<dbReference type="InterPro" id="IPR015943">
    <property type="entry name" value="WD40/YVTN_repeat-like_dom_sf"/>
</dbReference>
<feature type="repeat" description="WD" evidence="3">
    <location>
        <begin position="619"/>
        <end position="659"/>
    </location>
</feature>
<dbReference type="Pfam" id="PF25602">
    <property type="entry name" value="WDR47_COR"/>
    <property type="match status" value="1"/>
</dbReference>
<dbReference type="CDD" id="cd00200">
    <property type="entry name" value="WD40"/>
    <property type="match status" value="1"/>
</dbReference>